<gene>
    <name evidence="2" type="ORF">COX74_01030</name>
</gene>
<feature type="region of interest" description="Disordered" evidence="1">
    <location>
        <begin position="460"/>
        <end position="483"/>
    </location>
</feature>
<proteinExistence type="predicted"/>
<comment type="caution">
    <text evidence="2">The sequence shown here is derived from an EMBL/GenBank/DDBJ whole genome shotgun (WGS) entry which is preliminary data.</text>
</comment>
<name>A0A2M7VIU1_9BACT</name>
<dbReference type="EMBL" id="PFPR01000027">
    <property type="protein sequence ID" value="PJA01761.1"/>
    <property type="molecule type" value="Genomic_DNA"/>
</dbReference>
<evidence type="ECO:0000313" key="3">
    <source>
        <dbReference type="Proteomes" id="UP000229364"/>
    </source>
</evidence>
<accession>A0A2M7VIU1</accession>
<protein>
    <recommendedName>
        <fullName evidence="4">Fibronectin type-III domain-containing protein</fullName>
    </recommendedName>
</protein>
<organism evidence="2 3">
    <name type="scientific">bacterium (Candidatus Gribaldobacteria) CG_4_10_14_0_2_um_filter_41_16</name>
    <dbReference type="NCBI Taxonomy" id="2014265"/>
    <lineage>
        <taxon>Bacteria</taxon>
        <taxon>Candidatus Gribaldobacteria</taxon>
    </lineage>
</organism>
<dbReference type="Proteomes" id="UP000229364">
    <property type="component" value="Unassembled WGS sequence"/>
</dbReference>
<dbReference type="InterPro" id="IPR013783">
    <property type="entry name" value="Ig-like_fold"/>
</dbReference>
<feature type="non-terminal residue" evidence="2">
    <location>
        <position position="1"/>
    </location>
</feature>
<dbReference type="SUPFAM" id="SSF49265">
    <property type="entry name" value="Fibronectin type III"/>
    <property type="match status" value="1"/>
</dbReference>
<evidence type="ECO:0000313" key="2">
    <source>
        <dbReference type="EMBL" id="PJA01761.1"/>
    </source>
</evidence>
<dbReference type="AlphaFoldDB" id="A0A2M7VIU1"/>
<dbReference type="Gene3D" id="2.60.40.10">
    <property type="entry name" value="Immunoglobulins"/>
    <property type="match status" value="1"/>
</dbReference>
<feature type="compositionally biased region" description="Polar residues" evidence="1">
    <location>
        <begin position="460"/>
        <end position="479"/>
    </location>
</feature>
<evidence type="ECO:0008006" key="4">
    <source>
        <dbReference type="Google" id="ProtNLM"/>
    </source>
</evidence>
<reference evidence="3" key="1">
    <citation type="submission" date="2017-09" db="EMBL/GenBank/DDBJ databases">
        <title>Depth-based differentiation of microbial function through sediment-hosted aquifers and enrichment of novel symbionts in the deep terrestrial subsurface.</title>
        <authorList>
            <person name="Probst A.J."/>
            <person name="Ladd B."/>
            <person name="Jarett J.K."/>
            <person name="Geller-Mcgrath D.E."/>
            <person name="Sieber C.M.K."/>
            <person name="Emerson J.B."/>
            <person name="Anantharaman K."/>
            <person name="Thomas B.C."/>
            <person name="Malmstrom R."/>
            <person name="Stieglmeier M."/>
            <person name="Klingl A."/>
            <person name="Woyke T."/>
            <person name="Ryan C.M."/>
            <person name="Banfield J.F."/>
        </authorList>
    </citation>
    <scope>NUCLEOTIDE SEQUENCE [LARGE SCALE GENOMIC DNA]</scope>
</reference>
<sequence>FITIYPGNYYVTASKSQYTSDAKPVEVKPNISTSQVDFILPIIDNGSAPGAIQNLQAQPGNSQITLTWNTFNNSAGDFKNFNIYRSLAAIANVSSLTPINSSITNSSVVQFIDTTAVNGVDYYYAVTAQDLSGNQNPAVVDVGPVRGNSAPVIANISVSQDANGKAQISYDLTDKEQSTALIELECSLDGSVWKEATVAVGAGLQNTGAQKVITWTPSQDYPSSVGIAKIRITANDQQAVNNLAVLESANFPLDTSSTILTKLDFPVNIWRMLSLPLLPKTSDPEALLTPNLGVVLEDWLLARWDSLAAAYRYHKAAYSTSTGWSESNNQLPNFAPGLGYWLITNAGPFDISVQGTFVAQTRQTIALLPGWNQISNPFNYPINWAGSSIKIKNTATGEMADLGSDLATAWSDDFLLWWDGSNYQFFIAPEGQLEPWKGYFFHATIPCEMIISPDLQQTGSTGLMSSQNQSSEKNTQNYQSKKKESSEQTLQLSAFAGAFSQDVYNFVGLRAEAKKGYDKLDALEPPDIQGGVDLYFPHQDWASRSGNYIQDIRQPSAKKEIEEWYFEIKNTTGKQVVLKWMGVEQFENYKLVLVDLDANQTIDLYSNQQYIFDNSGLRHFRLVANPAGKARKK</sequence>
<evidence type="ECO:0000256" key="1">
    <source>
        <dbReference type="SAM" id="MobiDB-lite"/>
    </source>
</evidence>
<dbReference type="InterPro" id="IPR036116">
    <property type="entry name" value="FN3_sf"/>
</dbReference>